<protein>
    <submittedName>
        <fullName evidence="3">Uncharacterized protein</fullName>
    </submittedName>
</protein>
<dbReference type="AlphaFoldDB" id="B3EQJ5"/>
<feature type="region of interest" description="Disordered" evidence="1">
    <location>
        <begin position="26"/>
        <end position="80"/>
    </location>
</feature>
<evidence type="ECO:0000256" key="2">
    <source>
        <dbReference type="SAM" id="SignalP"/>
    </source>
</evidence>
<reference evidence="3" key="1">
    <citation type="submission" date="2008-06" db="EMBL/GenBank/DDBJ databases">
        <title>Complete sequence of Chlorobium phaeobacteroides BS1.</title>
        <authorList>
            <consortium name="US DOE Joint Genome Institute"/>
            <person name="Lucas S."/>
            <person name="Copeland A."/>
            <person name="Lapidus A."/>
            <person name="Glavina del Rio T."/>
            <person name="Dalin E."/>
            <person name="Tice H."/>
            <person name="Bruce D."/>
            <person name="Goodwin L."/>
            <person name="Pitluck S."/>
            <person name="Schmutz J."/>
            <person name="Larimer F."/>
            <person name="Land M."/>
            <person name="Hauser L."/>
            <person name="Kyrpides N."/>
            <person name="Ovchinnikova G."/>
            <person name="Li T."/>
            <person name="Liu Z."/>
            <person name="Zhao F."/>
            <person name="Overmann J."/>
            <person name="Bryant D.A."/>
            <person name="Richardson P."/>
        </authorList>
    </citation>
    <scope>NUCLEOTIDE SEQUENCE [LARGE SCALE GENOMIC DNA]</scope>
    <source>
        <strain evidence="3">BS1</strain>
    </source>
</reference>
<accession>B3EQJ5</accession>
<keyword evidence="2" id="KW-0732">Signal</keyword>
<evidence type="ECO:0000256" key="1">
    <source>
        <dbReference type="SAM" id="MobiDB-lite"/>
    </source>
</evidence>
<sequence>MKKLVSQVVLAGILLAFAPVFAAGPQITISDPNTGETVSVDPSSQAGGDASENGQMGPAPNSGDGVPDGSGIEAPNGPNR</sequence>
<dbReference type="STRING" id="331678.Cphamn1_1090"/>
<organism evidence="3">
    <name type="scientific">Chlorobium phaeobacteroides (strain BS1)</name>
    <dbReference type="NCBI Taxonomy" id="331678"/>
    <lineage>
        <taxon>Bacteria</taxon>
        <taxon>Pseudomonadati</taxon>
        <taxon>Chlorobiota</taxon>
        <taxon>Chlorobiia</taxon>
        <taxon>Chlorobiales</taxon>
        <taxon>Chlorobiaceae</taxon>
        <taxon>Chlorobium/Pelodictyon group</taxon>
        <taxon>Chlorobium</taxon>
    </lineage>
</organism>
<dbReference type="KEGG" id="cpb:Cphamn1_1090"/>
<feature type="chain" id="PRO_5002787975" evidence="2">
    <location>
        <begin position="23"/>
        <end position="80"/>
    </location>
</feature>
<name>B3EQJ5_CHLPB</name>
<proteinExistence type="predicted"/>
<gene>
    <name evidence="3" type="ordered locus">Cphamn1_1090</name>
</gene>
<dbReference type="EMBL" id="CP001101">
    <property type="protein sequence ID" value="ACE04028.1"/>
    <property type="molecule type" value="Genomic_DNA"/>
</dbReference>
<evidence type="ECO:0000313" key="3">
    <source>
        <dbReference type="EMBL" id="ACE04028.1"/>
    </source>
</evidence>
<feature type="signal peptide" evidence="2">
    <location>
        <begin position="1"/>
        <end position="22"/>
    </location>
</feature>
<dbReference type="HOGENOM" id="CLU_2394432_0_0_10"/>
<feature type="compositionally biased region" description="Polar residues" evidence="1">
    <location>
        <begin position="27"/>
        <end position="46"/>
    </location>
</feature>